<dbReference type="SUPFAM" id="SSF46785">
    <property type="entry name" value="Winged helix' DNA-binding domain"/>
    <property type="match status" value="1"/>
</dbReference>
<feature type="domain" description="HTH lysR-type" evidence="5">
    <location>
        <begin position="1"/>
        <end position="58"/>
    </location>
</feature>
<keyword evidence="3" id="KW-0238">DNA-binding</keyword>
<gene>
    <name evidence="6" type="ORF">D8M04_08430</name>
</gene>
<name>A0A498D7S2_9BACI</name>
<dbReference type="AlphaFoldDB" id="A0A498D7S2"/>
<dbReference type="Pfam" id="PF03466">
    <property type="entry name" value="LysR_substrate"/>
    <property type="match status" value="1"/>
</dbReference>
<dbReference type="Gene3D" id="1.10.10.10">
    <property type="entry name" value="Winged helix-like DNA-binding domain superfamily/Winged helix DNA-binding domain"/>
    <property type="match status" value="1"/>
</dbReference>
<organism evidence="6 7">
    <name type="scientific">Oceanobacillus piezotolerans</name>
    <dbReference type="NCBI Taxonomy" id="2448030"/>
    <lineage>
        <taxon>Bacteria</taxon>
        <taxon>Bacillati</taxon>
        <taxon>Bacillota</taxon>
        <taxon>Bacilli</taxon>
        <taxon>Bacillales</taxon>
        <taxon>Bacillaceae</taxon>
        <taxon>Oceanobacillus</taxon>
    </lineage>
</organism>
<dbReference type="Pfam" id="PF00126">
    <property type="entry name" value="HTH_1"/>
    <property type="match status" value="1"/>
</dbReference>
<dbReference type="PROSITE" id="PS50931">
    <property type="entry name" value="HTH_LYSR"/>
    <property type="match status" value="1"/>
</dbReference>
<evidence type="ECO:0000256" key="3">
    <source>
        <dbReference type="ARBA" id="ARBA00023125"/>
    </source>
</evidence>
<dbReference type="CDD" id="cd08420">
    <property type="entry name" value="PBP2_CysL_like"/>
    <property type="match status" value="1"/>
</dbReference>
<reference evidence="6 7" key="1">
    <citation type="submission" date="2018-10" db="EMBL/GenBank/DDBJ databases">
        <title>Oceanobacillus sp. YLB-02 draft genome.</title>
        <authorList>
            <person name="Yu L."/>
        </authorList>
    </citation>
    <scope>NUCLEOTIDE SEQUENCE [LARGE SCALE GENOMIC DNA]</scope>
    <source>
        <strain evidence="6 7">YLB-02</strain>
    </source>
</reference>
<evidence type="ECO:0000256" key="2">
    <source>
        <dbReference type="ARBA" id="ARBA00023015"/>
    </source>
</evidence>
<dbReference type="GO" id="GO:0003700">
    <property type="term" value="F:DNA-binding transcription factor activity"/>
    <property type="evidence" value="ECO:0007669"/>
    <property type="project" value="InterPro"/>
</dbReference>
<dbReference type="Proteomes" id="UP000270219">
    <property type="component" value="Unassembled WGS sequence"/>
</dbReference>
<dbReference type="InterPro" id="IPR036390">
    <property type="entry name" value="WH_DNA-bd_sf"/>
</dbReference>
<proteinExistence type="inferred from homology"/>
<dbReference type="InterPro" id="IPR005119">
    <property type="entry name" value="LysR_subst-bd"/>
</dbReference>
<accession>A0A498D7S2</accession>
<evidence type="ECO:0000259" key="5">
    <source>
        <dbReference type="PROSITE" id="PS50931"/>
    </source>
</evidence>
<dbReference type="GO" id="GO:0000976">
    <property type="term" value="F:transcription cis-regulatory region binding"/>
    <property type="evidence" value="ECO:0007669"/>
    <property type="project" value="TreeGrafter"/>
</dbReference>
<comment type="caution">
    <text evidence="6">The sequence shown here is derived from an EMBL/GenBank/DDBJ whole genome shotgun (WGS) entry which is preliminary data.</text>
</comment>
<evidence type="ECO:0000313" key="7">
    <source>
        <dbReference type="Proteomes" id="UP000270219"/>
    </source>
</evidence>
<evidence type="ECO:0000256" key="4">
    <source>
        <dbReference type="ARBA" id="ARBA00023163"/>
    </source>
</evidence>
<comment type="similarity">
    <text evidence="1">Belongs to the LysR transcriptional regulatory family.</text>
</comment>
<dbReference type="PANTHER" id="PTHR30126:SF39">
    <property type="entry name" value="HTH-TYPE TRANSCRIPTIONAL REGULATOR CYSL"/>
    <property type="match status" value="1"/>
</dbReference>
<dbReference type="RefSeq" id="WP_121522487.1">
    <property type="nucleotide sequence ID" value="NZ_RCHR01000003.1"/>
</dbReference>
<dbReference type="FunFam" id="1.10.10.10:FF:000001">
    <property type="entry name" value="LysR family transcriptional regulator"/>
    <property type="match status" value="1"/>
</dbReference>
<dbReference type="InterPro" id="IPR036388">
    <property type="entry name" value="WH-like_DNA-bd_sf"/>
</dbReference>
<keyword evidence="2" id="KW-0805">Transcription regulation</keyword>
<dbReference type="InterPro" id="IPR000847">
    <property type="entry name" value="LysR_HTH_N"/>
</dbReference>
<dbReference type="PRINTS" id="PR00039">
    <property type="entry name" value="HTHLYSR"/>
</dbReference>
<protein>
    <submittedName>
        <fullName evidence="6">LysR family transcriptional regulator</fullName>
    </submittedName>
</protein>
<dbReference type="OrthoDB" id="9778774at2"/>
<evidence type="ECO:0000313" key="6">
    <source>
        <dbReference type="EMBL" id="RLL44897.1"/>
    </source>
</evidence>
<evidence type="ECO:0000256" key="1">
    <source>
        <dbReference type="ARBA" id="ARBA00009437"/>
    </source>
</evidence>
<dbReference type="SUPFAM" id="SSF53850">
    <property type="entry name" value="Periplasmic binding protein-like II"/>
    <property type="match status" value="1"/>
</dbReference>
<dbReference type="PANTHER" id="PTHR30126">
    <property type="entry name" value="HTH-TYPE TRANSCRIPTIONAL REGULATOR"/>
    <property type="match status" value="1"/>
</dbReference>
<keyword evidence="4" id="KW-0804">Transcription</keyword>
<dbReference type="Gene3D" id="3.40.190.290">
    <property type="match status" value="1"/>
</dbReference>
<sequence length="297" mass="33764">MNIESLSIFCLVVEEGSISQAARLKELSQPAVTRQIHQMENTYGTLLFDRTNGKLYLTDAGEALYPIAKEIVRGFQFSKEAIQQVIGKNEQKLSVGASLTIGEYLLPIALGNFKKKHPNINLSLQILNTAHILDMLENNVIDVAMVEGVVENKAFEIQKFADDELILICDKEHPWNERESIEIQEITKEHLIWRESTSGTRMIVEKALREFIQLDEIRGYMELGSTQAIKSAVEAGLGISILPRITVKKELEQGDLREVKVSNFQLNRDLWLVQKSERFNKKSTETFVKYILSLSQI</sequence>
<dbReference type="EMBL" id="RCHR01000003">
    <property type="protein sequence ID" value="RLL44897.1"/>
    <property type="molecule type" value="Genomic_DNA"/>
</dbReference>
<keyword evidence="7" id="KW-1185">Reference proteome</keyword>